<feature type="transmembrane region" description="Helical" evidence="9">
    <location>
        <begin position="6"/>
        <end position="25"/>
    </location>
</feature>
<comment type="caution">
    <text evidence="10">The sequence shown here is derived from an EMBL/GenBank/DDBJ whole genome shotgun (WGS) entry which is preliminary data.</text>
</comment>
<comment type="subcellular location">
    <subcellularLocation>
        <location evidence="9">Cell membrane</location>
        <topology evidence="9">Multi-pass membrane protein</topology>
    </subcellularLocation>
    <subcellularLocation>
        <location evidence="1">Membrane</location>
        <topology evidence="1">Multi-pass membrane protein</topology>
    </subcellularLocation>
</comment>
<evidence type="ECO:0000313" key="11">
    <source>
        <dbReference type="Proteomes" id="UP000177362"/>
    </source>
</evidence>
<reference evidence="10 11" key="1">
    <citation type="journal article" date="2016" name="Nat. Commun.">
        <title>Thousands of microbial genomes shed light on interconnected biogeochemical processes in an aquifer system.</title>
        <authorList>
            <person name="Anantharaman K."/>
            <person name="Brown C.T."/>
            <person name="Hug L.A."/>
            <person name="Sharon I."/>
            <person name="Castelle C.J."/>
            <person name="Probst A.J."/>
            <person name="Thomas B.C."/>
            <person name="Singh A."/>
            <person name="Wilkins M.J."/>
            <person name="Karaoz U."/>
            <person name="Brodie E.L."/>
            <person name="Williams K.H."/>
            <person name="Hubbard S.S."/>
            <person name="Banfield J.F."/>
        </authorList>
    </citation>
    <scope>NUCLEOTIDE SEQUENCE [LARGE SCALE GENOMIC DNA]</scope>
</reference>
<gene>
    <name evidence="10" type="ORF">A3C11_01115</name>
</gene>
<evidence type="ECO:0000256" key="7">
    <source>
        <dbReference type="ARBA" id="ARBA00023010"/>
    </source>
</evidence>
<evidence type="ECO:0000256" key="4">
    <source>
        <dbReference type="ARBA" id="ARBA00022692"/>
    </source>
</evidence>
<evidence type="ECO:0000256" key="1">
    <source>
        <dbReference type="ARBA" id="ARBA00004141"/>
    </source>
</evidence>
<accession>A0A1G2KST7</accession>
<dbReference type="Pfam" id="PF03840">
    <property type="entry name" value="SecG"/>
    <property type="match status" value="1"/>
</dbReference>
<protein>
    <recommendedName>
        <fullName evidence="9">Protein-export membrane protein SecG</fullName>
    </recommendedName>
</protein>
<sequence length="76" mass="8095">MSQLKSILPLIQIILSVLVIVSILLQQRGGGLSATFGGDGNVYRTKRGIEKTIFRATIILTTLLAASAIVSIIISQ</sequence>
<evidence type="ECO:0000256" key="3">
    <source>
        <dbReference type="ARBA" id="ARBA00022448"/>
    </source>
</evidence>
<keyword evidence="6 9" id="KW-1133">Transmembrane helix</keyword>
<keyword evidence="3 9" id="KW-0813">Transport</keyword>
<name>A0A1G2KST7_9BACT</name>
<keyword evidence="9" id="KW-1003">Cell membrane</keyword>
<organism evidence="10 11">
    <name type="scientific">Candidatus Sungbacteria bacterium RIFCSPHIGHO2_02_FULL_49_12</name>
    <dbReference type="NCBI Taxonomy" id="1802271"/>
    <lineage>
        <taxon>Bacteria</taxon>
        <taxon>Candidatus Sungiibacteriota</taxon>
    </lineage>
</organism>
<keyword evidence="4 9" id="KW-0812">Transmembrane</keyword>
<dbReference type="STRING" id="1802271.A3C11_01115"/>
<dbReference type="InterPro" id="IPR004692">
    <property type="entry name" value="SecG"/>
</dbReference>
<dbReference type="AlphaFoldDB" id="A0A1G2KST7"/>
<keyword evidence="5 9" id="KW-0653">Protein transport</keyword>
<evidence type="ECO:0000313" key="10">
    <source>
        <dbReference type="EMBL" id="OHA01511.1"/>
    </source>
</evidence>
<comment type="function">
    <text evidence="9">Involved in protein export. Participates in an early event of protein translocation.</text>
</comment>
<dbReference type="EMBL" id="MHQJ01000015">
    <property type="protein sequence ID" value="OHA01511.1"/>
    <property type="molecule type" value="Genomic_DNA"/>
</dbReference>
<evidence type="ECO:0000256" key="8">
    <source>
        <dbReference type="ARBA" id="ARBA00023136"/>
    </source>
</evidence>
<dbReference type="Proteomes" id="UP000177362">
    <property type="component" value="Unassembled WGS sequence"/>
</dbReference>
<evidence type="ECO:0000256" key="2">
    <source>
        <dbReference type="ARBA" id="ARBA00008445"/>
    </source>
</evidence>
<feature type="transmembrane region" description="Helical" evidence="9">
    <location>
        <begin position="53"/>
        <end position="74"/>
    </location>
</feature>
<dbReference type="NCBIfam" id="TIGR00810">
    <property type="entry name" value="secG"/>
    <property type="match status" value="1"/>
</dbReference>
<keyword evidence="8 9" id="KW-0472">Membrane</keyword>
<evidence type="ECO:0000256" key="9">
    <source>
        <dbReference type="RuleBase" id="RU365087"/>
    </source>
</evidence>
<comment type="similarity">
    <text evidence="2 9">Belongs to the SecG family.</text>
</comment>
<keyword evidence="7 9" id="KW-0811">Translocation</keyword>
<dbReference type="GO" id="GO:0005886">
    <property type="term" value="C:plasma membrane"/>
    <property type="evidence" value="ECO:0007669"/>
    <property type="project" value="UniProtKB-SubCell"/>
</dbReference>
<dbReference type="GO" id="GO:0009306">
    <property type="term" value="P:protein secretion"/>
    <property type="evidence" value="ECO:0007669"/>
    <property type="project" value="UniProtKB-UniRule"/>
</dbReference>
<evidence type="ECO:0000256" key="6">
    <source>
        <dbReference type="ARBA" id="ARBA00022989"/>
    </source>
</evidence>
<evidence type="ECO:0000256" key="5">
    <source>
        <dbReference type="ARBA" id="ARBA00022927"/>
    </source>
</evidence>
<dbReference type="GO" id="GO:0015450">
    <property type="term" value="F:protein-transporting ATPase activity"/>
    <property type="evidence" value="ECO:0007669"/>
    <property type="project" value="UniProtKB-UniRule"/>
</dbReference>
<proteinExistence type="inferred from homology"/>